<sequence>MEKNDPHRADSDESNLDQHYFSYEISKGDRDWRSSQVDSVLSSFEEAKKVMSAQAIQEIHKYLISGRWIHDAPSASRHPAYKHIKGQSSGPNRGVPRLYYPYFFVLHAIFPPSESLRIVCEEVGRHWGLQVDLYEPFYPRLQDTEREMELIMGKNPRPRGQVERPSQSQYSSAAFTLTHDGNSEMKDQKDSIQVAVDTARTFQPVPTSAHNTLRDYDEELASIRSDFEQRLAKFQKDSEQRIRQAQGKADEIHRHAVLAQQLFKKGQEHADAAVKIAKSLLGTLNTAKRHVVVVPDDEGRPSKRLREN</sequence>
<name>W7MGC3_GIBM7</name>
<dbReference type="VEuPathDB" id="FungiDB:FVEG_09272"/>
<keyword evidence="2" id="KW-1185">Reference proteome</keyword>
<dbReference type="AlphaFoldDB" id="W7MGC3"/>
<dbReference type="EMBL" id="CM000582">
    <property type="protein sequence ID" value="EWG49911.1"/>
    <property type="molecule type" value="Genomic_DNA"/>
</dbReference>
<dbReference type="EMBL" id="DS022253">
    <property type="protein sequence ID" value="EWG49911.1"/>
    <property type="molecule type" value="Genomic_DNA"/>
</dbReference>
<gene>
    <name evidence="1" type="ORF">FVEG_09272</name>
</gene>
<protein>
    <submittedName>
        <fullName evidence="1">Uncharacterized protein</fullName>
    </submittedName>
</protein>
<dbReference type="GeneID" id="30066941"/>
<dbReference type="eggNOG" id="ENOG502RJB9">
    <property type="taxonomic scope" value="Eukaryota"/>
</dbReference>
<proteinExistence type="predicted"/>
<accession>W7MGC3</accession>
<dbReference type="RefSeq" id="XP_018756102.1">
    <property type="nucleotide sequence ID" value="XM_018898253.1"/>
</dbReference>
<reference evidence="1 2" key="1">
    <citation type="journal article" date="2010" name="Nature">
        <title>Comparative genomics reveals mobile pathogenicity chromosomes in Fusarium.</title>
        <authorList>
            <person name="Ma L.J."/>
            <person name="van der Does H.C."/>
            <person name="Borkovich K.A."/>
            <person name="Coleman J.J."/>
            <person name="Daboussi M.J."/>
            <person name="Di Pietro A."/>
            <person name="Dufresne M."/>
            <person name="Freitag M."/>
            <person name="Grabherr M."/>
            <person name="Henrissat B."/>
            <person name="Houterman P.M."/>
            <person name="Kang S."/>
            <person name="Shim W.B."/>
            <person name="Woloshuk C."/>
            <person name="Xie X."/>
            <person name="Xu J.R."/>
            <person name="Antoniw J."/>
            <person name="Baker S.E."/>
            <person name="Bluhm B.H."/>
            <person name="Breakspear A."/>
            <person name="Brown D.W."/>
            <person name="Butchko R.A."/>
            <person name="Chapman S."/>
            <person name="Coulson R."/>
            <person name="Coutinho P.M."/>
            <person name="Danchin E.G."/>
            <person name="Diener A."/>
            <person name="Gale L.R."/>
            <person name="Gardiner D.M."/>
            <person name="Goff S."/>
            <person name="Hammond-Kosack K.E."/>
            <person name="Hilburn K."/>
            <person name="Hua-Van A."/>
            <person name="Jonkers W."/>
            <person name="Kazan K."/>
            <person name="Kodira C.D."/>
            <person name="Koehrsen M."/>
            <person name="Kumar L."/>
            <person name="Lee Y.H."/>
            <person name="Li L."/>
            <person name="Manners J.M."/>
            <person name="Miranda-Saavedra D."/>
            <person name="Mukherjee M."/>
            <person name="Park G."/>
            <person name="Park J."/>
            <person name="Park S.Y."/>
            <person name="Proctor R.H."/>
            <person name="Regev A."/>
            <person name="Ruiz-Roldan M.C."/>
            <person name="Sain D."/>
            <person name="Sakthikumar S."/>
            <person name="Sykes S."/>
            <person name="Schwartz D.C."/>
            <person name="Turgeon B.G."/>
            <person name="Wapinski I."/>
            <person name="Yoder O."/>
            <person name="Young S."/>
            <person name="Zeng Q."/>
            <person name="Zhou S."/>
            <person name="Galagan J."/>
            <person name="Cuomo C.A."/>
            <person name="Kistler H.C."/>
            <person name="Rep M."/>
        </authorList>
    </citation>
    <scope>NUCLEOTIDE SEQUENCE [LARGE SCALE GENOMIC DNA]</scope>
    <source>
        <strain evidence="2">M3125 / FGSC 7600</strain>
    </source>
</reference>
<organism evidence="1 2">
    <name type="scientific">Gibberella moniliformis (strain M3125 / FGSC 7600)</name>
    <name type="common">Maize ear and stalk rot fungus</name>
    <name type="synonym">Fusarium verticillioides</name>
    <dbReference type="NCBI Taxonomy" id="334819"/>
    <lineage>
        <taxon>Eukaryota</taxon>
        <taxon>Fungi</taxon>
        <taxon>Dikarya</taxon>
        <taxon>Ascomycota</taxon>
        <taxon>Pezizomycotina</taxon>
        <taxon>Sordariomycetes</taxon>
        <taxon>Hypocreomycetidae</taxon>
        <taxon>Hypocreales</taxon>
        <taxon>Nectriaceae</taxon>
        <taxon>Fusarium</taxon>
        <taxon>Fusarium fujikuroi species complex</taxon>
    </lineage>
</organism>
<dbReference type="OrthoDB" id="5102578at2759"/>
<evidence type="ECO:0000313" key="2">
    <source>
        <dbReference type="Proteomes" id="UP000009096"/>
    </source>
</evidence>
<dbReference type="KEGG" id="fvr:FVEG_09272"/>
<dbReference type="Proteomes" id="UP000009096">
    <property type="component" value="Chromosome 5"/>
</dbReference>
<evidence type="ECO:0000313" key="1">
    <source>
        <dbReference type="EMBL" id="EWG49911.1"/>
    </source>
</evidence>